<reference evidence="2" key="1">
    <citation type="submission" date="2022-11" db="EMBL/GenBank/DDBJ databases">
        <authorList>
            <person name="Petersen C."/>
        </authorList>
    </citation>
    <scope>NUCLEOTIDE SEQUENCE</scope>
    <source>
        <strain evidence="2">IBT 16849</strain>
    </source>
</reference>
<feature type="compositionally biased region" description="Polar residues" evidence="1">
    <location>
        <begin position="305"/>
        <end position="321"/>
    </location>
</feature>
<feature type="region of interest" description="Disordered" evidence="1">
    <location>
        <begin position="301"/>
        <end position="427"/>
    </location>
</feature>
<comment type="caution">
    <text evidence="2">The sequence shown here is derived from an EMBL/GenBank/DDBJ whole genome shotgun (WGS) entry which is preliminary data.</text>
</comment>
<feature type="compositionally biased region" description="Low complexity" evidence="1">
    <location>
        <begin position="376"/>
        <end position="395"/>
    </location>
</feature>
<protein>
    <submittedName>
        <fullName evidence="2">Uncharacterized protein</fullName>
    </submittedName>
</protein>
<dbReference type="OrthoDB" id="4361435at2759"/>
<evidence type="ECO:0000256" key="1">
    <source>
        <dbReference type="SAM" id="MobiDB-lite"/>
    </source>
</evidence>
<organism evidence="2 3">
    <name type="scientific">Penicillium cf. griseofulvum</name>
    <dbReference type="NCBI Taxonomy" id="2972120"/>
    <lineage>
        <taxon>Eukaryota</taxon>
        <taxon>Fungi</taxon>
        <taxon>Dikarya</taxon>
        <taxon>Ascomycota</taxon>
        <taxon>Pezizomycotina</taxon>
        <taxon>Eurotiomycetes</taxon>
        <taxon>Eurotiomycetidae</taxon>
        <taxon>Eurotiales</taxon>
        <taxon>Aspergillaceae</taxon>
        <taxon>Penicillium</taxon>
    </lineage>
</organism>
<feature type="compositionally biased region" description="Acidic residues" evidence="1">
    <location>
        <begin position="351"/>
        <end position="360"/>
    </location>
</feature>
<sequence length="746" mass="82591">MDISSALKSLRNATTKDLQNHKIEAVAAFREIEARLGGFESLHHEAVEEAACVQLRSSVEQPAISDEVAKPTNPIKLLAALNKASAWVRQSIKLQPRQVLSIKRQLARDRRLADVRRVEGDFNAENQYKLLRGLAQRSLALQGESSGHLDIEQLCDVASSRGNVKANKGRRGKMSSYVKYELGIEAKDKDFAIRAIQAGMRQLVMERLLRKRFEETGQCDTEQCDIALGISAFTALTVRPFRCLKYEEIPEFLDCLLEPASMNLLVSEDEQIADILKETSIWYNKLQVYYDKQLVGIDADLDTDSPGNDYTPSSIRLSDQPTKPAKAAMQSAIISPQSYLNENGGIHSEEASDSSDEVSDTSESTFSEPGSRTADNEGTSNNTSRSSSDFSVSSTGLACSRPSGTSPCPRSTEETGEARRKRRRISSHTDFIRHVEFHPTNPAQWVPVPPTTQRGPSDPHNAIDAYLHSCGPQLDNVHLASSAADHERTIFNPMASDAIFSLFSDPLLNDVQLDSTTADHERTIFNPMASDAVFSLYSDPQLDNVQLGNVQLDNVQLDSTTAEHERTIFNPMASDAIFSLYSDPQLDNVRLGNVQLDNVQLDNVQLDSTTADHERTIFNPMASDAIFSLYSDPQLDNVQLDNVQLDNVQLDNVQLDNVQLDSTTADHERTIFNPMASDAIFSLYSDPQLDNVQLDSIAETEQKRTRYDQSPSDGLCRSFSNSPLYSTTAQVGFNSSEVDSATSEVF</sequence>
<dbReference type="AlphaFoldDB" id="A0A9W9JNS9"/>
<gene>
    <name evidence="2" type="ORF">N7472_005602</name>
</gene>
<evidence type="ECO:0000313" key="3">
    <source>
        <dbReference type="Proteomes" id="UP001150879"/>
    </source>
</evidence>
<accession>A0A9W9JNS9</accession>
<evidence type="ECO:0000313" key="2">
    <source>
        <dbReference type="EMBL" id="KAJ5200398.1"/>
    </source>
</evidence>
<keyword evidence="3" id="KW-1185">Reference proteome</keyword>
<proteinExistence type="predicted"/>
<dbReference type="EMBL" id="JAPQKP010000003">
    <property type="protein sequence ID" value="KAJ5200398.1"/>
    <property type="molecule type" value="Genomic_DNA"/>
</dbReference>
<name>A0A9W9JNS9_9EURO</name>
<feature type="compositionally biased region" description="Polar residues" evidence="1">
    <location>
        <begin position="332"/>
        <end position="341"/>
    </location>
</feature>
<reference evidence="2" key="2">
    <citation type="journal article" date="2023" name="IMA Fungus">
        <title>Comparative genomic study of the Penicillium genus elucidates a diverse pangenome and 15 lateral gene transfer events.</title>
        <authorList>
            <person name="Petersen C."/>
            <person name="Sorensen T."/>
            <person name="Nielsen M.R."/>
            <person name="Sondergaard T.E."/>
            <person name="Sorensen J.L."/>
            <person name="Fitzpatrick D.A."/>
            <person name="Frisvad J.C."/>
            <person name="Nielsen K.L."/>
        </authorList>
    </citation>
    <scope>NUCLEOTIDE SEQUENCE</scope>
    <source>
        <strain evidence="2">IBT 16849</strain>
    </source>
</reference>
<dbReference type="Proteomes" id="UP001150879">
    <property type="component" value="Unassembled WGS sequence"/>
</dbReference>
<dbReference type="Gene3D" id="2.160.20.80">
    <property type="entry name" value="E3 ubiquitin-protein ligase SopA"/>
    <property type="match status" value="1"/>
</dbReference>